<dbReference type="PANTHER" id="PTHR12296:SF21">
    <property type="entry name" value="DENN DOMAIN-CONTAINING PROTEIN 3"/>
    <property type="match status" value="1"/>
</dbReference>
<comment type="caution">
    <text evidence="3">The sequence shown here is derived from an EMBL/GenBank/DDBJ whole genome shotgun (WGS) entry which is preliminary data.</text>
</comment>
<keyword evidence="1" id="KW-0344">Guanine-nucleotide releasing factor</keyword>
<evidence type="ECO:0000259" key="2">
    <source>
        <dbReference type="PROSITE" id="PS50211"/>
    </source>
</evidence>
<gene>
    <name evidence="3" type="primary">Dennd3</name>
    <name evidence="3" type="ORF">L345_16838</name>
</gene>
<dbReference type="PROSITE" id="PS50211">
    <property type="entry name" value="DENN"/>
    <property type="match status" value="1"/>
</dbReference>
<dbReference type="AlphaFoldDB" id="V8N6B7"/>
<dbReference type="EMBL" id="AZIM01008442">
    <property type="protein sequence ID" value="ETE57446.1"/>
    <property type="molecule type" value="Genomic_DNA"/>
</dbReference>
<feature type="non-terminal residue" evidence="3">
    <location>
        <position position="1"/>
    </location>
</feature>
<dbReference type="InterPro" id="IPR001194">
    <property type="entry name" value="cDENN_dom"/>
</dbReference>
<dbReference type="GO" id="GO:0032483">
    <property type="term" value="P:regulation of Rab protein signal transduction"/>
    <property type="evidence" value="ECO:0007669"/>
    <property type="project" value="TreeGrafter"/>
</dbReference>
<dbReference type="Gene3D" id="3.40.50.11500">
    <property type="match status" value="1"/>
</dbReference>
<dbReference type="InterPro" id="IPR037516">
    <property type="entry name" value="Tripartite_DENN"/>
</dbReference>
<dbReference type="Proteomes" id="UP000018936">
    <property type="component" value="Unassembled WGS sequence"/>
</dbReference>
<dbReference type="Pfam" id="PF02141">
    <property type="entry name" value="DENN"/>
    <property type="match status" value="1"/>
</dbReference>
<evidence type="ECO:0000313" key="4">
    <source>
        <dbReference type="Proteomes" id="UP000018936"/>
    </source>
</evidence>
<feature type="domain" description="UDENN" evidence="2">
    <location>
        <begin position="1"/>
        <end position="236"/>
    </location>
</feature>
<dbReference type="InterPro" id="IPR051696">
    <property type="entry name" value="DENN_Domain_GEFs"/>
</dbReference>
<evidence type="ECO:0000313" key="3">
    <source>
        <dbReference type="EMBL" id="ETE57446.1"/>
    </source>
</evidence>
<dbReference type="SMART" id="SM00799">
    <property type="entry name" value="DENN"/>
    <property type="match status" value="1"/>
</dbReference>
<name>V8N6B7_OPHHA</name>
<organism evidence="3 4">
    <name type="scientific">Ophiophagus hannah</name>
    <name type="common">King cobra</name>
    <name type="synonym">Naja hannah</name>
    <dbReference type="NCBI Taxonomy" id="8665"/>
    <lineage>
        <taxon>Eukaryota</taxon>
        <taxon>Metazoa</taxon>
        <taxon>Chordata</taxon>
        <taxon>Craniata</taxon>
        <taxon>Vertebrata</taxon>
        <taxon>Euteleostomi</taxon>
        <taxon>Lepidosauria</taxon>
        <taxon>Squamata</taxon>
        <taxon>Bifurcata</taxon>
        <taxon>Unidentata</taxon>
        <taxon>Episquamata</taxon>
        <taxon>Toxicofera</taxon>
        <taxon>Serpentes</taxon>
        <taxon>Colubroidea</taxon>
        <taxon>Elapidae</taxon>
        <taxon>Elapinae</taxon>
        <taxon>Ophiophagus</taxon>
    </lineage>
</organism>
<proteinExistence type="predicted"/>
<dbReference type="GO" id="GO:0005085">
    <property type="term" value="F:guanyl-nucleotide exchange factor activity"/>
    <property type="evidence" value="ECO:0007669"/>
    <property type="project" value="UniProtKB-KW"/>
</dbReference>
<accession>V8N6B7</accession>
<dbReference type="PANTHER" id="PTHR12296">
    <property type="entry name" value="DENN DOMAIN-CONTAINING PROTEIN 4"/>
    <property type="match status" value="1"/>
</dbReference>
<sequence length="236" mass="27677">MSSCRVEALEERVDVGGFYITGESRENHFHFLVFTDVFGNRTYGVVAQYYQPVQEGRLYNGQAHWDNLQNSRPDSYFVPFAVCVISSLLLRLKLYKDSEIEEHIKEFAAKLSLIPSSPPGQLHLLFNMKPLQVIFPSQEDPDSPLIDLDLHLPFLCFKPEQILQILTCILTERKIVFFCSDWALLTLVSKCFMLYIHPIQWQHTEVKDHLNYEHRVFNSEEFLKTRAINDQPFYRK</sequence>
<evidence type="ECO:0000256" key="1">
    <source>
        <dbReference type="ARBA" id="ARBA00022658"/>
    </source>
</evidence>
<dbReference type="GO" id="GO:0031410">
    <property type="term" value="C:cytoplasmic vesicle"/>
    <property type="evidence" value="ECO:0007669"/>
    <property type="project" value="TreeGrafter"/>
</dbReference>
<reference evidence="3 4" key="1">
    <citation type="journal article" date="2013" name="Proc. Natl. Acad. Sci. U.S.A.">
        <title>The king cobra genome reveals dynamic gene evolution and adaptation in the snake venom system.</title>
        <authorList>
            <person name="Vonk F.J."/>
            <person name="Casewell N.R."/>
            <person name="Henkel C.V."/>
            <person name="Heimberg A.M."/>
            <person name="Jansen H.J."/>
            <person name="McCleary R.J."/>
            <person name="Kerkkamp H.M."/>
            <person name="Vos R.A."/>
            <person name="Guerreiro I."/>
            <person name="Calvete J.J."/>
            <person name="Wuster W."/>
            <person name="Woods A.E."/>
            <person name="Logan J.M."/>
            <person name="Harrison R.A."/>
            <person name="Castoe T.A."/>
            <person name="de Koning A.P."/>
            <person name="Pollock D.D."/>
            <person name="Yandell M."/>
            <person name="Calderon D."/>
            <person name="Renjifo C."/>
            <person name="Currier R.B."/>
            <person name="Salgado D."/>
            <person name="Pla D."/>
            <person name="Sanz L."/>
            <person name="Hyder A.S."/>
            <person name="Ribeiro J.M."/>
            <person name="Arntzen J.W."/>
            <person name="van den Thillart G.E."/>
            <person name="Boetzer M."/>
            <person name="Pirovano W."/>
            <person name="Dirks R.P."/>
            <person name="Spaink H.P."/>
            <person name="Duboule D."/>
            <person name="McGlinn E."/>
            <person name="Kini R.M."/>
            <person name="Richardson M.K."/>
        </authorList>
    </citation>
    <scope>NUCLEOTIDE SEQUENCE</scope>
    <source>
        <tissue evidence="3">Blood</tissue>
    </source>
</reference>
<protein>
    <submittedName>
        <fullName evidence="3">DENN domain-containing protein 3</fullName>
    </submittedName>
</protein>
<dbReference type="InterPro" id="IPR043153">
    <property type="entry name" value="DENN_C"/>
</dbReference>
<feature type="non-terminal residue" evidence="3">
    <location>
        <position position="236"/>
    </location>
</feature>
<dbReference type="OrthoDB" id="6019893at2759"/>
<keyword evidence="4" id="KW-1185">Reference proteome</keyword>